<protein>
    <submittedName>
        <fullName evidence="2">Uncharacterized protein</fullName>
    </submittedName>
</protein>
<feature type="transmembrane region" description="Helical" evidence="1">
    <location>
        <begin position="315"/>
        <end position="335"/>
    </location>
</feature>
<dbReference type="PATRIC" id="fig|1440762.4.peg.167"/>
<keyword evidence="1" id="KW-1133">Transmembrane helix</keyword>
<organism evidence="2 3">
    <name type="scientific">Dyella japonica DSM 16301</name>
    <dbReference type="NCBI Taxonomy" id="1440762"/>
    <lineage>
        <taxon>Bacteria</taxon>
        <taxon>Pseudomonadati</taxon>
        <taxon>Pseudomonadota</taxon>
        <taxon>Gammaproteobacteria</taxon>
        <taxon>Lysobacterales</taxon>
        <taxon>Rhodanobacteraceae</taxon>
        <taxon>Dyella</taxon>
    </lineage>
</organism>
<keyword evidence="1" id="KW-0812">Transmembrane</keyword>
<feature type="transmembrane region" description="Helical" evidence="1">
    <location>
        <begin position="399"/>
        <end position="420"/>
    </location>
</feature>
<dbReference type="Proteomes" id="UP000035481">
    <property type="component" value="Unassembled WGS sequence"/>
</dbReference>
<feature type="transmembrane region" description="Helical" evidence="1">
    <location>
        <begin position="458"/>
        <end position="478"/>
    </location>
</feature>
<evidence type="ECO:0000313" key="3">
    <source>
        <dbReference type="Proteomes" id="UP000035481"/>
    </source>
</evidence>
<dbReference type="STRING" id="1440762.Y882_04235"/>
<feature type="transmembrane region" description="Helical" evidence="1">
    <location>
        <begin position="369"/>
        <end position="393"/>
    </location>
</feature>
<feature type="transmembrane region" description="Helical" evidence="1">
    <location>
        <begin position="276"/>
        <end position="295"/>
    </location>
</feature>
<dbReference type="EMBL" id="JPLA01000010">
    <property type="protein sequence ID" value="KLD65113.1"/>
    <property type="molecule type" value="Genomic_DNA"/>
</dbReference>
<dbReference type="AlphaFoldDB" id="A0A0G9H6E4"/>
<feature type="transmembrane region" description="Helical" evidence="1">
    <location>
        <begin position="116"/>
        <end position="136"/>
    </location>
</feature>
<proteinExistence type="predicted"/>
<comment type="caution">
    <text evidence="2">The sequence shown here is derived from an EMBL/GenBank/DDBJ whole genome shotgun (WGS) entry which is preliminary data.</text>
</comment>
<feature type="transmembrane region" description="Helical" evidence="1">
    <location>
        <begin position="427"/>
        <end position="446"/>
    </location>
</feature>
<feature type="transmembrane region" description="Helical" evidence="1">
    <location>
        <begin position="20"/>
        <end position="41"/>
    </location>
</feature>
<name>A0A0G9H6E4_9GAMM</name>
<feature type="transmembrane region" description="Helical" evidence="1">
    <location>
        <begin position="143"/>
        <end position="162"/>
    </location>
</feature>
<feature type="transmembrane region" description="Helical" evidence="1">
    <location>
        <begin position="47"/>
        <end position="77"/>
    </location>
</feature>
<keyword evidence="1" id="KW-0472">Membrane</keyword>
<reference evidence="2 3" key="1">
    <citation type="journal article" date="2015" name="Antonie Van Leeuwenhoek">
        <title>A phylogenomic and molecular marker based taxonomic framework for the order Xanthomonadales: proposal to transfer the families Algiphilaceae and Solimonadaceae to the order Nevskiales ord. nov. and to create a new family within the order Xanthomonadales, the family Rhodanobacteraceae fam. nov., containing the genus Rhodanobacter and its closest relatives.</title>
        <authorList>
            <person name="Naushad S."/>
            <person name="Adeolu M."/>
            <person name="Wong S."/>
            <person name="Sohail M."/>
            <person name="Schellhorn H.E."/>
            <person name="Gupta R.S."/>
        </authorList>
    </citation>
    <scope>NUCLEOTIDE SEQUENCE [LARGE SCALE GENOMIC DNA]</scope>
    <source>
        <strain evidence="2 3">DSM 16301</strain>
    </source>
</reference>
<feature type="transmembrane region" description="Helical" evidence="1">
    <location>
        <begin position="89"/>
        <end position="110"/>
    </location>
</feature>
<accession>A0A0G9H6E4</accession>
<evidence type="ECO:0000313" key="2">
    <source>
        <dbReference type="EMBL" id="KLD65113.1"/>
    </source>
</evidence>
<sequence>MTIQGMLIAPWYAMRQTTRWIVLAISVLLAAGACAFALFGLHGAERVYWAPITGMLVATGVFMLTLFGLSPCLLLAIDGRKMRLPRVEHEASGAVLLYGALLVVVPSAVIGSLGGYILNVMAALAAAVTAGLAMALLPRVLSFFIWLLPAAFNMLQPVFHLPRPVEPGFPSLGGSLALVFALIALGCWRRVARSDQPYGGMGAPMMMQFGAASRGGWGSWGGAGVDASTLIRRNPAWLQPRVELRQSGPAHPVTSLRIGLGGVFAPLTMGGRAMQLSIVLGAALFFVLQLGVQAAQRHPGHFSESFVHSGLVGMLMWGVGFGGTMLALLPIAQLVQRWMKQNAELPLLALMPGLGDAAHVKRRLLCASLLPPLAALAGLMVLALVLATLLHASAIGTCALMLTLCGAMAFVTAFVVSVLGGRPLGRWSSIGLCLFGYVLFSVSIMVPLLSSGDQVHGYVAWFVGAWGVLLAVLAWLALRGWRGLAQRPHPFLANSV</sequence>
<gene>
    <name evidence="2" type="ORF">Y882_04235</name>
</gene>
<dbReference type="RefSeq" id="WP_046970629.1">
    <property type="nucleotide sequence ID" value="NZ_JPLA01000010.1"/>
</dbReference>
<evidence type="ECO:0000256" key="1">
    <source>
        <dbReference type="SAM" id="Phobius"/>
    </source>
</evidence>
<feature type="transmembrane region" description="Helical" evidence="1">
    <location>
        <begin position="168"/>
        <end position="188"/>
    </location>
</feature>